<proteinExistence type="predicted"/>
<protein>
    <submittedName>
        <fullName evidence="1">Uncharacterized protein</fullName>
    </submittedName>
</protein>
<gene>
    <name evidence="1" type="ORF">LTRI10_LOCUS51586</name>
</gene>
<dbReference type="Proteomes" id="UP001497516">
    <property type="component" value="Chromosome 9"/>
</dbReference>
<name>A0AAV2GNM0_9ROSI</name>
<keyword evidence="2" id="KW-1185">Reference proteome</keyword>
<evidence type="ECO:0000313" key="1">
    <source>
        <dbReference type="EMBL" id="CAL1412279.1"/>
    </source>
</evidence>
<sequence>MSCIGYWASWMMDPIMPLCGDLGGLGCSFLVSADAPRIFSALGPAKVSCWPISNRPILSSFLLWDSHSSFQLGSPSLTTSDDWMAFVVASRSIASLRGELFASFSCSLYHCLPSCSMKLLEDTPPLQSPEPKWAGHLHSIVSGGQSQMG</sequence>
<dbReference type="EMBL" id="OZ034822">
    <property type="protein sequence ID" value="CAL1412279.1"/>
    <property type="molecule type" value="Genomic_DNA"/>
</dbReference>
<organism evidence="1 2">
    <name type="scientific">Linum trigynum</name>
    <dbReference type="NCBI Taxonomy" id="586398"/>
    <lineage>
        <taxon>Eukaryota</taxon>
        <taxon>Viridiplantae</taxon>
        <taxon>Streptophyta</taxon>
        <taxon>Embryophyta</taxon>
        <taxon>Tracheophyta</taxon>
        <taxon>Spermatophyta</taxon>
        <taxon>Magnoliopsida</taxon>
        <taxon>eudicotyledons</taxon>
        <taxon>Gunneridae</taxon>
        <taxon>Pentapetalae</taxon>
        <taxon>rosids</taxon>
        <taxon>fabids</taxon>
        <taxon>Malpighiales</taxon>
        <taxon>Linaceae</taxon>
        <taxon>Linum</taxon>
    </lineage>
</organism>
<reference evidence="1 2" key="1">
    <citation type="submission" date="2024-04" db="EMBL/GenBank/DDBJ databases">
        <authorList>
            <person name="Fracassetti M."/>
        </authorList>
    </citation>
    <scope>NUCLEOTIDE SEQUENCE [LARGE SCALE GENOMIC DNA]</scope>
</reference>
<dbReference type="AlphaFoldDB" id="A0AAV2GNM0"/>
<evidence type="ECO:0000313" key="2">
    <source>
        <dbReference type="Proteomes" id="UP001497516"/>
    </source>
</evidence>
<accession>A0AAV2GNM0</accession>